<name>A0A8S2XZU7_9BILA</name>
<reference evidence="1" key="1">
    <citation type="submission" date="2021-02" db="EMBL/GenBank/DDBJ databases">
        <authorList>
            <person name="Nowell W R."/>
        </authorList>
    </citation>
    <scope>NUCLEOTIDE SEQUENCE</scope>
</reference>
<organism evidence="1 2">
    <name type="scientific">Didymodactylos carnosus</name>
    <dbReference type="NCBI Taxonomy" id="1234261"/>
    <lineage>
        <taxon>Eukaryota</taxon>
        <taxon>Metazoa</taxon>
        <taxon>Spiralia</taxon>
        <taxon>Gnathifera</taxon>
        <taxon>Rotifera</taxon>
        <taxon>Eurotatoria</taxon>
        <taxon>Bdelloidea</taxon>
        <taxon>Philodinida</taxon>
        <taxon>Philodinidae</taxon>
        <taxon>Didymodactylos</taxon>
    </lineage>
</organism>
<feature type="non-terminal residue" evidence="1">
    <location>
        <position position="180"/>
    </location>
</feature>
<dbReference type="OrthoDB" id="10062343at2759"/>
<dbReference type="AlphaFoldDB" id="A0A8S2XZU7"/>
<dbReference type="Proteomes" id="UP000681722">
    <property type="component" value="Unassembled WGS sequence"/>
</dbReference>
<accession>A0A8S2XZU7</accession>
<dbReference type="PANTHER" id="PTHR46601:SF1">
    <property type="entry name" value="ADF-H DOMAIN-CONTAINING PROTEIN"/>
    <property type="match status" value="1"/>
</dbReference>
<dbReference type="PANTHER" id="PTHR46601">
    <property type="entry name" value="ULP_PROTEASE DOMAIN-CONTAINING PROTEIN"/>
    <property type="match status" value="1"/>
</dbReference>
<gene>
    <name evidence="1" type="ORF">SRO942_LOCUS46111</name>
</gene>
<proteinExistence type="predicted"/>
<comment type="caution">
    <text evidence="1">The sequence shown here is derived from an EMBL/GenBank/DDBJ whole genome shotgun (WGS) entry which is preliminary data.</text>
</comment>
<protein>
    <submittedName>
        <fullName evidence="1">Uncharacterized protein</fullName>
    </submittedName>
</protein>
<evidence type="ECO:0000313" key="1">
    <source>
        <dbReference type="EMBL" id="CAF4529058.1"/>
    </source>
</evidence>
<sequence length="180" mass="20851">MRVQLKPQALQNLRIQQNKNLIKHRKRIKNLPVSNAPNPFAFGSKQALAKSVKKVMKALPVDRLRQMEVIQNITEKLGLLSKTKFTRNVRCLPSATRTEVLKFYNRDDISWQAPGKRDTVTVKNDNGQKTTYQTRILLLNLREVYQLFLDENPNVEISQSSFKDLRPVNVCIRSSMPHRV</sequence>
<evidence type="ECO:0000313" key="2">
    <source>
        <dbReference type="Proteomes" id="UP000681722"/>
    </source>
</evidence>
<dbReference type="EMBL" id="CAJOBC010111299">
    <property type="protein sequence ID" value="CAF4529058.1"/>
    <property type="molecule type" value="Genomic_DNA"/>
</dbReference>